<dbReference type="Pfam" id="PF04552">
    <property type="entry name" value="Sigma54_DBD"/>
    <property type="match status" value="1"/>
</dbReference>
<evidence type="ECO:0000313" key="11">
    <source>
        <dbReference type="EMBL" id="AMY71511.1"/>
    </source>
</evidence>
<evidence type="ECO:0000256" key="4">
    <source>
        <dbReference type="ARBA" id="ARBA00022695"/>
    </source>
</evidence>
<reference evidence="11 12" key="1">
    <citation type="submission" date="2015-09" db="EMBL/GenBank/DDBJ databases">
        <title>Complete genome sequence of Defluviimonas alba cai42t isolated from an oilfield in Xinjiang.</title>
        <authorList>
            <person name="Geng S."/>
            <person name="Pan X."/>
            <person name="Wu X."/>
        </authorList>
    </citation>
    <scope>NUCLEOTIDE SEQUENCE [LARGE SCALE GENOMIC DNA]</scope>
    <source>
        <strain evidence="12">cai42</strain>
    </source>
</reference>
<evidence type="ECO:0000259" key="9">
    <source>
        <dbReference type="Pfam" id="PF04552"/>
    </source>
</evidence>
<protein>
    <submittedName>
        <fullName evidence="11">RNA polymerase sigma-54 factor</fullName>
    </submittedName>
</protein>
<dbReference type="GO" id="GO:0016987">
    <property type="term" value="F:sigma factor activity"/>
    <property type="evidence" value="ECO:0007669"/>
    <property type="project" value="UniProtKB-KW"/>
</dbReference>
<dbReference type="GO" id="GO:0001216">
    <property type="term" value="F:DNA-binding transcription activator activity"/>
    <property type="evidence" value="ECO:0007669"/>
    <property type="project" value="InterPro"/>
</dbReference>
<dbReference type="PANTHER" id="PTHR32248:SF4">
    <property type="entry name" value="RNA POLYMERASE SIGMA-54 FACTOR"/>
    <property type="match status" value="1"/>
</dbReference>
<keyword evidence="6" id="KW-0731">Sigma factor</keyword>
<evidence type="ECO:0000256" key="6">
    <source>
        <dbReference type="ARBA" id="ARBA00023082"/>
    </source>
</evidence>
<dbReference type="GO" id="GO:0000428">
    <property type="term" value="C:DNA-directed RNA polymerase complex"/>
    <property type="evidence" value="ECO:0007669"/>
    <property type="project" value="UniProtKB-KW"/>
</dbReference>
<proteinExistence type="inferred from homology"/>
<keyword evidence="5" id="KW-0805">Transcription regulation</keyword>
<dbReference type="PATRIC" id="fig|1335048.3.peg.4465"/>
<evidence type="ECO:0000256" key="8">
    <source>
        <dbReference type="ARBA" id="ARBA00023163"/>
    </source>
</evidence>
<sequence>MLVAELREDGYLDATLDEIAAETGMAPDLLEQALAALQACEPPGIGARDLPECLALQLVAQGYAPSLSRAICTHLEDFAESRWSRLSRALPLQAEALARLAALLPTLRPAPALPDPGPALPLLAELIVEPGLDGSPQVRLNQSALPVLGVAARVTGGSSELARAQAEAGFLAAALRARAATLLRIGTHLVTVQARHFASAGDQPLLPMTRAEAAAALSMHPATLGRAISGKALSAFGRTLPIEGFFSHGLPGRGGTVSAHQVQRRIRALIAAEPPDAPLADDAICAHLQKEGVDIARRTVAKYRTCMRIASSFERRRRKVITDRSAKSSAMNPPRY</sequence>
<accession>A0A159Z7V5</accession>
<dbReference type="STRING" id="1335048.AKL17_4299"/>
<keyword evidence="2" id="KW-0240">DNA-directed RNA polymerase</keyword>
<keyword evidence="4" id="KW-0548">Nucleotidyltransferase</keyword>
<evidence type="ECO:0000256" key="1">
    <source>
        <dbReference type="ARBA" id="ARBA00008798"/>
    </source>
</evidence>
<evidence type="ECO:0000313" key="12">
    <source>
        <dbReference type="Proteomes" id="UP000076128"/>
    </source>
</evidence>
<dbReference type="GO" id="GO:0006352">
    <property type="term" value="P:DNA-templated transcription initiation"/>
    <property type="evidence" value="ECO:0007669"/>
    <property type="project" value="InterPro"/>
</dbReference>
<dbReference type="Pfam" id="PF04963">
    <property type="entry name" value="Sigma54_CBD"/>
    <property type="match status" value="1"/>
</dbReference>
<organism evidence="11 12">
    <name type="scientific">Frigidibacter mobilis</name>
    <dbReference type="NCBI Taxonomy" id="1335048"/>
    <lineage>
        <taxon>Bacteria</taxon>
        <taxon>Pseudomonadati</taxon>
        <taxon>Pseudomonadota</taxon>
        <taxon>Alphaproteobacteria</taxon>
        <taxon>Rhodobacterales</taxon>
        <taxon>Paracoccaceae</taxon>
        <taxon>Frigidibacter</taxon>
    </lineage>
</organism>
<dbReference type="Proteomes" id="UP000076128">
    <property type="component" value="Chromosome"/>
</dbReference>
<dbReference type="EMBL" id="CP012661">
    <property type="protein sequence ID" value="AMY71511.1"/>
    <property type="molecule type" value="Genomic_DNA"/>
</dbReference>
<evidence type="ECO:0000256" key="7">
    <source>
        <dbReference type="ARBA" id="ARBA00023125"/>
    </source>
</evidence>
<dbReference type="PANTHER" id="PTHR32248">
    <property type="entry name" value="RNA POLYMERASE SIGMA-54 FACTOR"/>
    <property type="match status" value="1"/>
</dbReference>
<feature type="domain" description="RNA polymerase sigma factor 54 DNA-binding" evidence="9">
    <location>
        <begin position="160"/>
        <end position="317"/>
    </location>
</feature>
<dbReference type="GO" id="GO:0003677">
    <property type="term" value="F:DNA binding"/>
    <property type="evidence" value="ECO:0007669"/>
    <property type="project" value="UniProtKB-KW"/>
</dbReference>
<dbReference type="PROSITE" id="PS50044">
    <property type="entry name" value="SIGMA54_3"/>
    <property type="match status" value="1"/>
</dbReference>
<keyword evidence="12" id="KW-1185">Reference proteome</keyword>
<dbReference type="InterPro" id="IPR007634">
    <property type="entry name" value="RNA_pol_sigma_54_DNA-bd"/>
</dbReference>
<feature type="domain" description="RNA polymerase sigma factor 54 core-binding" evidence="10">
    <location>
        <begin position="2"/>
        <end position="150"/>
    </location>
</feature>
<dbReference type="InterPro" id="IPR007046">
    <property type="entry name" value="RNA_pol_sigma_54_core-bd"/>
</dbReference>
<evidence type="ECO:0000256" key="3">
    <source>
        <dbReference type="ARBA" id="ARBA00022679"/>
    </source>
</evidence>
<dbReference type="GO" id="GO:0016779">
    <property type="term" value="F:nucleotidyltransferase activity"/>
    <property type="evidence" value="ECO:0007669"/>
    <property type="project" value="UniProtKB-KW"/>
</dbReference>
<dbReference type="PRINTS" id="PR00045">
    <property type="entry name" value="SIGMA54FCT"/>
</dbReference>
<keyword evidence="8" id="KW-0804">Transcription</keyword>
<evidence type="ECO:0000256" key="5">
    <source>
        <dbReference type="ARBA" id="ARBA00023015"/>
    </source>
</evidence>
<evidence type="ECO:0000256" key="2">
    <source>
        <dbReference type="ARBA" id="ARBA00022478"/>
    </source>
</evidence>
<comment type="similarity">
    <text evidence="1">Belongs to the sigma-54 factor family.</text>
</comment>
<name>A0A159Z7V5_9RHOB</name>
<dbReference type="Gene3D" id="1.10.10.60">
    <property type="entry name" value="Homeodomain-like"/>
    <property type="match status" value="1"/>
</dbReference>
<dbReference type="KEGG" id="daa:AKL17_4299"/>
<dbReference type="Gene3D" id="1.10.10.1330">
    <property type="entry name" value="RNA polymerase sigma-54 factor, core-binding domain"/>
    <property type="match status" value="1"/>
</dbReference>
<dbReference type="AlphaFoldDB" id="A0A159Z7V5"/>
<dbReference type="InterPro" id="IPR000394">
    <property type="entry name" value="RNA_pol_sigma_54"/>
</dbReference>
<keyword evidence="7" id="KW-0238">DNA-binding</keyword>
<keyword evidence="3" id="KW-0808">Transferase</keyword>
<dbReference type="InterPro" id="IPR038709">
    <property type="entry name" value="RpoN_core-bd_sf"/>
</dbReference>
<evidence type="ECO:0000259" key="10">
    <source>
        <dbReference type="Pfam" id="PF04963"/>
    </source>
</evidence>
<gene>
    <name evidence="11" type="ORF">AKL17_4299</name>
</gene>
<dbReference type="PROSITE" id="PS00718">
    <property type="entry name" value="SIGMA54_2"/>
    <property type="match status" value="1"/>
</dbReference>